<dbReference type="SUPFAM" id="SSF101690">
    <property type="entry name" value="PAZ domain"/>
    <property type="match status" value="1"/>
</dbReference>
<dbReference type="InterPro" id="IPR036085">
    <property type="entry name" value="PAZ_dom_sf"/>
</dbReference>
<dbReference type="OrthoDB" id="2445949at2759"/>
<evidence type="ECO:0000313" key="2">
    <source>
        <dbReference type="Proteomes" id="UP000789396"/>
    </source>
</evidence>
<evidence type="ECO:0000313" key="1">
    <source>
        <dbReference type="EMBL" id="CAG8469956.1"/>
    </source>
</evidence>
<protein>
    <submittedName>
        <fullName evidence="1">8938_t:CDS:1</fullName>
    </submittedName>
</protein>
<dbReference type="EMBL" id="CAJVPZ010000573">
    <property type="protein sequence ID" value="CAG8469956.1"/>
    <property type="molecule type" value="Genomic_DNA"/>
</dbReference>
<dbReference type="AlphaFoldDB" id="A0A9N8VXL0"/>
<comment type="caution">
    <text evidence="1">The sequence shown here is derived from an EMBL/GenBank/DDBJ whole genome shotgun (WGS) entry which is preliminary data.</text>
</comment>
<gene>
    <name evidence="1" type="ORF">RFULGI_LOCUS1074</name>
</gene>
<keyword evidence="2" id="KW-1185">Reference proteome</keyword>
<accession>A0A9N8VXL0</accession>
<proteinExistence type="predicted"/>
<name>A0A9N8VXL0_9GLOM</name>
<sequence length="401" mass="46994">MNPDIGRAFAKTIVWDEIKMLEYDSPIVSFIIDLTQPQKDFLHVISAPIFKEVIRIPEHYLKKPSQTFEELFNKFYSDRKRYRYDNFAGSLAFEFRKEADSRKPDFWVLIEVANTIQEILYEENSEQKMGIQLINDNLQFLLDYESLYEKLYKIELFLMQAHSFMETVEKIGNIDQIINRSRQGPTIQHQDKILLLRQANKKNLEAVFLQMCKEKNFGERASPAYDGNLVYSVPDLCNSSETKKFEVQIPTQDDVGRPKRFTAIFKYSCPFDLREMREYIKENNDLRCGLSNYDIDVLSKIFKDVNITTTYRGSNGLKQKHKVISITYKSADEVTQGRNRTTVTQQCQKYSTDSLTQTQLHDMVDQTATPPKERFDKITFANNHIYQHLFIHSLEVIRGVG</sequence>
<dbReference type="Proteomes" id="UP000789396">
    <property type="component" value="Unassembled WGS sequence"/>
</dbReference>
<organism evidence="1 2">
    <name type="scientific">Racocetra fulgida</name>
    <dbReference type="NCBI Taxonomy" id="60492"/>
    <lineage>
        <taxon>Eukaryota</taxon>
        <taxon>Fungi</taxon>
        <taxon>Fungi incertae sedis</taxon>
        <taxon>Mucoromycota</taxon>
        <taxon>Glomeromycotina</taxon>
        <taxon>Glomeromycetes</taxon>
        <taxon>Diversisporales</taxon>
        <taxon>Gigasporaceae</taxon>
        <taxon>Racocetra</taxon>
    </lineage>
</organism>
<reference evidence="1" key="1">
    <citation type="submission" date="2021-06" db="EMBL/GenBank/DDBJ databases">
        <authorList>
            <person name="Kallberg Y."/>
            <person name="Tangrot J."/>
            <person name="Rosling A."/>
        </authorList>
    </citation>
    <scope>NUCLEOTIDE SEQUENCE</scope>
    <source>
        <strain evidence="1">IN212</strain>
    </source>
</reference>